<dbReference type="AlphaFoldDB" id="A0ABD1RZF9"/>
<gene>
    <name evidence="1" type="ORF">Fot_37559</name>
</gene>
<protein>
    <submittedName>
        <fullName evidence="1">Uncharacterized protein</fullName>
    </submittedName>
</protein>
<name>A0ABD1RZF9_9LAMI</name>
<evidence type="ECO:0000313" key="2">
    <source>
        <dbReference type="Proteomes" id="UP001604277"/>
    </source>
</evidence>
<dbReference type="EMBL" id="JBFOLJ010000011">
    <property type="protein sequence ID" value="KAL2493802.1"/>
    <property type="molecule type" value="Genomic_DNA"/>
</dbReference>
<sequence length="125" mass="13724">MAHKSRNSGTSWQTKAATLVNNGTNSGIQRHQFSHTKAAMLTCKGTNSGTQRLQLNHIKAAMLAQEVTNSGTRRLLLWCTATQETDVLSWHMLAHERINVGTQKQQCMHTMAPTQSHEGSSVAPT</sequence>
<reference evidence="2" key="1">
    <citation type="submission" date="2024-07" db="EMBL/GenBank/DDBJ databases">
        <title>Two chromosome-level genome assemblies of Korean endemic species Abeliophyllum distichum and Forsythia ovata (Oleaceae).</title>
        <authorList>
            <person name="Jang H."/>
        </authorList>
    </citation>
    <scope>NUCLEOTIDE SEQUENCE [LARGE SCALE GENOMIC DNA]</scope>
</reference>
<evidence type="ECO:0000313" key="1">
    <source>
        <dbReference type="EMBL" id="KAL2493802.1"/>
    </source>
</evidence>
<keyword evidence="2" id="KW-1185">Reference proteome</keyword>
<comment type="caution">
    <text evidence="1">The sequence shown here is derived from an EMBL/GenBank/DDBJ whole genome shotgun (WGS) entry which is preliminary data.</text>
</comment>
<organism evidence="1 2">
    <name type="scientific">Forsythia ovata</name>
    <dbReference type="NCBI Taxonomy" id="205694"/>
    <lineage>
        <taxon>Eukaryota</taxon>
        <taxon>Viridiplantae</taxon>
        <taxon>Streptophyta</taxon>
        <taxon>Embryophyta</taxon>
        <taxon>Tracheophyta</taxon>
        <taxon>Spermatophyta</taxon>
        <taxon>Magnoliopsida</taxon>
        <taxon>eudicotyledons</taxon>
        <taxon>Gunneridae</taxon>
        <taxon>Pentapetalae</taxon>
        <taxon>asterids</taxon>
        <taxon>lamiids</taxon>
        <taxon>Lamiales</taxon>
        <taxon>Oleaceae</taxon>
        <taxon>Forsythieae</taxon>
        <taxon>Forsythia</taxon>
    </lineage>
</organism>
<accession>A0ABD1RZF9</accession>
<proteinExistence type="predicted"/>
<dbReference type="Proteomes" id="UP001604277">
    <property type="component" value="Unassembled WGS sequence"/>
</dbReference>